<dbReference type="EMBL" id="CP040058">
    <property type="protein sequence ID" value="QCP34176.1"/>
    <property type="molecule type" value="Genomic_DNA"/>
</dbReference>
<evidence type="ECO:0000259" key="3">
    <source>
        <dbReference type="PROSITE" id="PS50853"/>
    </source>
</evidence>
<dbReference type="Gene3D" id="2.60.40.2700">
    <property type="match status" value="1"/>
</dbReference>
<dbReference type="PROSITE" id="PS50835">
    <property type="entry name" value="IG_LIKE"/>
    <property type="match status" value="1"/>
</dbReference>
<dbReference type="KEGG" id="arf:AR1Y2_0722"/>
<protein>
    <recommendedName>
        <fullName evidence="6">Fibronectin type-III domain-containing protein</fullName>
    </recommendedName>
</protein>
<dbReference type="Proteomes" id="UP000298653">
    <property type="component" value="Chromosome"/>
</dbReference>
<dbReference type="SMART" id="SM00060">
    <property type="entry name" value="FN3"/>
    <property type="match status" value="2"/>
</dbReference>
<name>A0A4P8I9V4_9FIRM</name>
<feature type="transmembrane region" description="Helical" evidence="1">
    <location>
        <begin position="63"/>
        <end position="81"/>
    </location>
</feature>
<dbReference type="PROSITE" id="PS50853">
    <property type="entry name" value="FN3"/>
    <property type="match status" value="1"/>
</dbReference>
<evidence type="ECO:0000313" key="4">
    <source>
        <dbReference type="EMBL" id="QCP34176.1"/>
    </source>
</evidence>
<dbReference type="Gene3D" id="2.160.20.110">
    <property type="match status" value="1"/>
</dbReference>
<evidence type="ECO:0000259" key="2">
    <source>
        <dbReference type="PROSITE" id="PS50835"/>
    </source>
</evidence>
<proteinExistence type="predicted"/>
<gene>
    <name evidence="4" type="ORF">AR1Y2_0722</name>
</gene>
<dbReference type="InterPro" id="IPR007110">
    <property type="entry name" value="Ig-like_dom"/>
</dbReference>
<dbReference type="CDD" id="cd00063">
    <property type="entry name" value="FN3"/>
    <property type="match status" value="1"/>
</dbReference>
<keyword evidence="1" id="KW-0472">Membrane</keyword>
<dbReference type="SUPFAM" id="SSF49265">
    <property type="entry name" value="Fibronectin type III"/>
    <property type="match status" value="2"/>
</dbReference>
<dbReference type="Gene3D" id="2.60.40.10">
    <property type="entry name" value="Immunoglobulins"/>
    <property type="match status" value="2"/>
</dbReference>
<evidence type="ECO:0000313" key="5">
    <source>
        <dbReference type="Proteomes" id="UP000298653"/>
    </source>
</evidence>
<keyword evidence="1" id="KW-1133">Transmembrane helix</keyword>
<dbReference type="InterPro" id="IPR003961">
    <property type="entry name" value="FN3_dom"/>
</dbReference>
<dbReference type="InterPro" id="IPR036116">
    <property type="entry name" value="FN3_sf"/>
</dbReference>
<accession>A0A4P8I9V4</accession>
<evidence type="ECO:0008006" key="6">
    <source>
        <dbReference type="Google" id="ProtNLM"/>
    </source>
</evidence>
<feature type="domain" description="Fibronectin type-III" evidence="3">
    <location>
        <begin position="799"/>
        <end position="893"/>
    </location>
</feature>
<keyword evidence="1" id="KW-0812">Transmembrane</keyword>
<dbReference type="AlphaFoldDB" id="A0A4P8I9V4"/>
<sequence>MGVDGFWNRTLFRRSILFLGKQTPYGKVRCEDCWEKLEYNVECGNKEKKGEMRAMKKKRGNKVLCIMMAVCLTVTTVLLSFPEDIYGADSSMGRYLESITVDAETGTSYRDRYDTNFYNKIKNEYNTSYTKEEPLQINNAGQLAAFSAVVRNEPKCDFKGKFVKLTSDIDLEGTPLKIEKETTGAPDPDIRYETFKATIKTSDGSEKVSNTWAPIGSNKTPFRGSFDGDKHTIKGMVVYEKLNDPKDDTFVGLFGRVEAGTIRNLGIENAYVMVKVTNGQNYVAAGSLVGTMREGVHIENCYGSGGAVCVSSKLNRKDIGTGGDAGGLVGSSIRGIQGEQTEPLPCEIKDSYGNVDAYVAIDGVGGAISHAGGLAGWNSFDIENSFGSGDAYSTSLNSGKISVQAYAGGLVGYNESDTAFKEDRTKSIKNSYGSGKAAAYAYNSKPLTQDGANNQEVKAYAGGLAGSNLRAAIESCYGRGDVYAASFVDDPDNNYTTDSCMSLYGGLLGTNSSDGEIRNSYRNSDAKMAGLRGDKVLTETTKINKDGMSLTRQEMTGTGPGRASEKMKGFDPGVWIFTEDRDLNAAAGERIGYFPRLAAINYPSGSEPSYQKTDALEPEITSDLSTQEILYNRGTRAAALEIKARVGDSGALEYQWYQSERNVTAGGTKLTGEDKASYTPPTDTVGTRYYYCIVTNENNQATGAKTAVSTSKAAKITVTMDHVHNWLSNWSSDDTHHWHKCKAAACPVKDKRNMNGYAPHQKNKGVVTKKPTYTQTGVKTYSCKICGHAMKMEKLPKLVPGAPNVKSSTTYKTVKLSWKRVKGVKGYQIYRASKKNGKYKKVKTTKAGSWTNKKLTTGKTYYYKVRAYKKEGKKTVYGSFSKKVKAVPRTKAPKFTLKPGRRSIRVVWKKVDGGHGYRIYRARSKDGKYKMLKDSRAYIPGYTSIGITANHKYYYKLRSYRIVKGKKVYSAYTKVKTVRTK</sequence>
<organism evidence="4 5">
    <name type="scientific">Anaerostipes rhamnosivorans</name>
    <dbReference type="NCBI Taxonomy" id="1229621"/>
    <lineage>
        <taxon>Bacteria</taxon>
        <taxon>Bacillati</taxon>
        <taxon>Bacillota</taxon>
        <taxon>Clostridia</taxon>
        <taxon>Lachnospirales</taxon>
        <taxon>Lachnospiraceae</taxon>
        <taxon>Anaerostipes</taxon>
    </lineage>
</organism>
<reference evidence="4 5" key="1">
    <citation type="submission" date="2019-05" db="EMBL/GenBank/DDBJ databases">
        <title>Complete genome sequencing of Anaerostipes rhamnosivorans.</title>
        <authorList>
            <person name="Bui T.P.N."/>
            <person name="de Vos W.M."/>
        </authorList>
    </citation>
    <scope>NUCLEOTIDE SEQUENCE [LARGE SCALE GENOMIC DNA]</scope>
    <source>
        <strain evidence="4 5">1y2</strain>
    </source>
</reference>
<evidence type="ECO:0000256" key="1">
    <source>
        <dbReference type="SAM" id="Phobius"/>
    </source>
</evidence>
<dbReference type="InterPro" id="IPR013783">
    <property type="entry name" value="Ig-like_fold"/>
</dbReference>
<keyword evidence="5" id="KW-1185">Reference proteome</keyword>
<feature type="domain" description="Ig-like" evidence="2">
    <location>
        <begin position="618"/>
        <end position="709"/>
    </location>
</feature>